<dbReference type="PANTHER" id="PTHR10742">
    <property type="entry name" value="FLAVIN MONOAMINE OXIDASE"/>
    <property type="match status" value="1"/>
</dbReference>
<dbReference type="Pfam" id="PF13450">
    <property type="entry name" value="NAD_binding_8"/>
    <property type="match status" value="1"/>
</dbReference>
<dbReference type="PROSITE" id="PS50016">
    <property type="entry name" value="ZF_PHD_2"/>
    <property type="match status" value="1"/>
</dbReference>
<sequence length="2095" mass="246976">MNDQSDPLNQINSDLLNIDDFLINNMNTIIKKYKKGDTSNVDMSNVDISNVDFSNKDISNKDISYVDISKKNVVHTNNSLHNIDNIHYNKNMNNSERHNESEINELILKGLKSFGDIKNLKSLQKILRIKESKGKNKIETVVHIPNNVIERSVAKKIVLNKHEGIKNKDGVKEKVKTKKKISLFGIVKPEDIIKRGINNVYHNIEDNQKLYTDVLIIGAGISGLAASYYLNKCNAKFLVIEGRNRIGGRAFSTILPERIINNKVLPETVVDLGANYLHCCDNADLTNDKKGKTKHEFANCTEFNNEKSMRKEDDIDYEDNFIWNMKKKKTKKKKYKVIVKKRKYNYNKDNGNDKNKMGNFSIYDVQKEYVTNINLFKEEYSKLINDFAYLPYFEYLNNSLQSEHNQDDENKTGDKNKISGGNKNIYRYLNSNKNISCNSNIYNNQRYYSDEDYFYSRRIKNRRKIKLRNNMLFMIKNNIDNIRNYFKIYNKEKKDNILNFFKSLDEDIHFYNNLSDSCVHTSSVLYPKNNCTNKSNKLLKILSFNKDTRRRREYDKSVTQLAEKLKPRVSLVCGKDNWESTFYAHWYNNENGKKIKSFKIYRVNLLCDKIRVRAARKMRNFLFIGDSCNDEYQKDIKSEDQQKSNNNYVSDDTNEKDSDYFYNNDILKEDKQINNNILIDDTYHKEILFNNNHVKNIKPNENNIIRNENFEASVLYNNKDDMKLENEENGKNAENGKNEENGENGKNAENGKNEQNEQNEQNGKNGKNEENGKNGKNGKNEQNKNNEKTSKKHIISSKKKMSKVDMNNILSYDNHAIIYNNYYDYGDLYNKVVRNVSSTNRNIDDEERKEKKKKEDISKTELYYNNKKRRSMWDLLMECTEEIFTEMNINEENFTMEEWKMLMVTLQSRYGYGSDLRETSIAMSRLPFSNYLDIDMCPKYGSNNYILKNIKYYDKIKKNEQTPYISSFKDLNTSDKIVVDGWKWLINYLSEEVQNKIFLNTVAELVYIKDKHQDKKIYHLDNDNCQINKQKSSSFLNTKKKNNNNNNNNNNIESVENNSINSDHVINQDNNSFVPQNEVSSKNKKKYINENFLINNVIKDDYKLGENNEDDYKVMIKCKCYDTKFKNINKHFHGTSDLNNCNYKNVTIYAKYVIVALPLGCLIENDKKRKLKTCLKFEPELHPLKLRALQNYKMGNHNKIILRFYPYNFTWPFDSLQINCIDQKFQFLNLHAYGKIGCILVHCFPPWSCTYGYIKKEHYIINECLYTLNKMFEKSGKKLPILVDYIITKWQDDNFSFGSYAYPYINCNDNDLIYLRSPHPINNPRVVFCGEYLSKSYFQCVDGAYDTGIRAAEDIAHIGLHLKNNDTKNYKTDVYIFPQNKCPFTNIPLPPIKKKFLGFYITDGSDEALTDYESSSDENMNTNVDINIDINSNTNIDINNNTNSNTSSNNNNTNKYNYCNNNIPISVMKKEYEFLLYSLQSIQNIFRFLKKQNTHKNFKQDKNINHIKNETDALKCSSYKKEIKSNTYESFTNNSLINFEDKKSNDVKSNISTLLLNLYEYNNKSTDQIHYFDRIKSIDSYKSKYKNGSYLLELHSKDSENDSNKNDANNICTIETFNNVDKNNKGDHINDVHNDVYNDVYNDKYTSNYNIETYSHITNNHFEYINNISNLYINKYMIKLNDAVFYNYNEIENTILNKQHNAEYNKSYFVLLQTFSNIFKKYSDFTYFIQKELFLKIQAMKHILFNDNNFQSLQDMNVVLSQAEHKNDHIVSHNNHMNDVDRKKAYEQNTDIINEDDKEISYFHEKMEEVNNMNKMKLSLNLIKSNMVGNNNDDDNNNNNGHIQKSNISTDELDINKINLNSKTKNNNITNKKDVMIQTNLNIYNNIDLQNKIKNIYINNRKICYLNDYLKYVLIHLSISKNILDEQIMSSNNNKWNSCGFLFFLCYILQYILKHLKYDLFNSTVNTKVVIQLLCDYIYYLIFCKHDILCYKCMNGGELNMCDSYNCNNSWHTYCLSSSEHNMNNKNDKFWLCPSCSNIDISKHVQRGCYNQNEIMENYWKRRIYIYKIKFFLSRTRKIRKRLDLLKAHLSRSVA</sequence>
<dbReference type="PANTHER" id="PTHR10742:SF415">
    <property type="entry name" value="CHROMOSOME UNDETERMINED SCAFFOLD_56, WHOLE GENOME SHOTGUN SEQUENCE"/>
    <property type="match status" value="1"/>
</dbReference>
<evidence type="ECO:0000256" key="3">
    <source>
        <dbReference type="ARBA" id="ARBA00022833"/>
    </source>
</evidence>
<dbReference type="InterPro" id="IPR050281">
    <property type="entry name" value="Flavin_monoamine_oxidase"/>
</dbReference>
<name>A0A0L7LZF3_PLAF4</name>
<dbReference type="Gene3D" id="3.30.40.10">
    <property type="entry name" value="Zinc/RING finger domain, C3HC4 (zinc finger)"/>
    <property type="match status" value="1"/>
</dbReference>
<accession>A0A0L7LZF3</accession>
<dbReference type="InterPro" id="IPR019787">
    <property type="entry name" value="Znf_PHD-finger"/>
</dbReference>
<dbReference type="FunFam" id="3.50.50.60:FF:000290">
    <property type="entry name" value="Lysine-specific histone demethylase 1, putative"/>
    <property type="match status" value="1"/>
</dbReference>
<dbReference type="GO" id="GO:0008270">
    <property type="term" value="F:zinc ion binding"/>
    <property type="evidence" value="ECO:0007669"/>
    <property type="project" value="UniProtKB-KW"/>
</dbReference>
<dbReference type="InterPro" id="IPR001965">
    <property type="entry name" value="Znf_PHD"/>
</dbReference>
<protein>
    <recommendedName>
        <fullName evidence="6">PHD-type domain-containing protein</fullName>
    </recommendedName>
</protein>
<feature type="compositionally biased region" description="Basic residues" evidence="5">
    <location>
        <begin position="790"/>
        <end position="800"/>
    </location>
</feature>
<dbReference type="Pfam" id="PF01593">
    <property type="entry name" value="Amino_oxidase"/>
    <property type="match status" value="1"/>
</dbReference>
<dbReference type="Gene3D" id="3.90.660.10">
    <property type="match status" value="1"/>
</dbReference>
<dbReference type="InterPro" id="IPR002937">
    <property type="entry name" value="Amino_oxidase"/>
</dbReference>
<reference evidence="8" key="2">
    <citation type="submission" date="2006-09" db="EMBL/GenBank/DDBJ databases">
        <title>The genome sequence of Plasmodium falciparum Dd2.</title>
        <authorList>
            <consortium name="The Broad Institute Genome Sequencing Platform"/>
            <person name="Birren B."/>
            <person name="Lander E."/>
            <person name="Galagan J."/>
            <person name="Nusbaum C."/>
            <person name="Devon K."/>
            <person name="Henn M."/>
            <person name="Jaffe D."/>
            <person name="Butler J."/>
            <person name="Alvarez P."/>
            <person name="Gnerre S."/>
            <person name="Grabherr M."/>
            <person name="Kleber M."/>
            <person name="Mauceli E."/>
            <person name="Brockman W."/>
            <person name="MacCallum I.A."/>
            <person name="Rounsley S."/>
            <person name="Young S."/>
            <person name="LaButti K."/>
            <person name="Pushparaj V."/>
            <person name="DeCaprio D."/>
            <person name="Crawford M."/>
            <person name="Koehrsen M."/>
            <person name="Engels R."/>
            <person name="Montgomery P."/>
            <person name="Pearson M."/>
            <person name="Howarth C."/>
            <person name="Larson L."/>
            <person name="Luoma S."/>
            <person name="White J."/>
            <person name="Kodira C."/>
            <person name="Zeng Q."/>
            <person name="O'Leary S."/>
            <person name="Yandava C."/>
            <person name="Alvarado L."/>
            <person name="Wirth D."/>
            <person name="Volkman S."/>
            <person name="Hartl D."/>
        </authorList>
    </citation>
    <scope>NUCLEOTIDE SEQUENCE [LARGE SCALE GENOMIC DNA]</scope>
</reference>
<feature type="compositionally biased region" description="Basic and acidic residues" evidence="5">
    <location>
        <begin position="727"/>
        <end position="740"/>
    </location>
</feature>
<evidence type="ECO:0000256" key="1">
    <source>
        <dbReference type="ARBA" id="ARBA00022723"/>
    </source>
</evidence>
<evidence type="ECO:0000256" key="5">
    <source>
        <dbReference type="SAM" id="MobiDB-lite"/>
    </source>
</evidence>
<evidence type="ECO:0000259" key="6">
    <source>
        <dbReference type="PROSITE" id="PS50016"/>
    </source>
</evidence>
<feature type="compositionally biased region" description="Basic and acidic residues" evidence="5">
    <location>
        <begin position="766"/>
        <end position="789"/>
    </location>
</feature>
<proteinExistence type="predicted"/>
<dbReference type="Proteomes" id="UP000054282">
    <property type="component" value="Unassembled WGS sequence"/>
</dbReference>
<dbReference type="KEGG" id="pfd:PFDG_01569"/>
<dbReference type="Gene3D" id="3.50.50.60">
    <property type="entry name" value="FAD/NAD(P)-binding domain"/>
    <property type="match status" value="2"/>
</dbReference>
<dbReference type="SMART" id="SM00249">
    <property type="entry name" value="PHD"/>
    <property type="match status" value="1"/>
</dbReference>
<dbReference type="InterPro" id="IPR011011">
    <property type="entry name" value="Znf_FYVE_PHD"/>
</dbReference>
<organism evidence="7 8">
    <name type="scientific">Plasmodium falciparum (isolate Dd2)</name>
    <dbReference type="NCBI Taxonomy" id="57267"/>
    <lineage>
        <taxon>Eukaryota</taxon>
        <taxon>Sar</taxon>
        <taxon>Alveolata</taxon>
        <taxon>Apicomplexa</taxon>
        <taxon>Aconoidasida</taxon>
        <taxon>Haemosporida</taxon>
        <taxon>Plasmodiidae</taxon>
        <taxon>Plasmodium</taxon>
        <taxon>Plasmodium (Laverania)</taxon>
    </lineage>
</organism>
<feature type="region of interest" description="Disordered" evidence="5">
    <location>
        <begin position="727"/>
        <end position="800"/>
    </location>
</feature>
<evidence type="ECO:0000313" key="7">
    <source>
        <dbReference type="EMBL" id="KOB85957.1"/>
    </source>
</evidence>
<evidence type="ECO:0000256" key="4">
    <source>
        <dbReference type="PROSITE-ProRule" id="PRU00146"/>
    </source>
</evidence>
<keyword evidence="3" id="KW-0862">Zinc</keyword>
<feature type="region of interest" description="Disordered" evidence="5">
    <location>
        <begin position="1034"/>
        <end position="1056"/>
    </location>
</feature>
<dbReference type="SUPFAM" id="SSF51905">
    <property type="entry name" value="FAD/NAD(P)-binding domain"/>
    <property type="match status" value="2"/>
</dbReference>
<feature type="compositionally biased region" description="Low complexity" evidence="5">
    <location>
        <begin position="756"/>
        <end position="765"/>
    </location>
</feature>
<feature type="domain" description="PHD-type" evidence="6">
    <location>
        <begin position="1987"/>
        <end position="2039"/>
    </location>
</feature>
<reference evidence="8" key="1">
    <citation type="submission" date="2006-09" db="EMBL/GenBank/DDBJ databases">
        <title>Annotation of Plasmodium falciparum Dd2.</title>
        <authorList>
            <consortium name="The Broad Institute Genome Sequencing Platform"/>
            <person name="Volkman S.K."/>
            <person name="Neafsey D.E."/>
            <person name="Dash A.P."/>
            <person name="Chitnis C.E."/>
            <person name="Hartl D.L."/>
            <person name="Young S.K."/>
            <person name="Zeng Q."/>
            <person name="Koehrsen M."/>
            <person name="Alvarado L."/>
            <person name="Berlin A."/>
            <person name="Borenstein D."/>
            <person name="Chapman S.B."/>
            <person name="Chen Z."/>
            <person name="Engels R."/>
            <person name="Freedman E."/>
            <person name="Gellesch M."/>
            <person name="Goldberg J."/>
            <person name="Griggs A."/>
            <person name="Gujja S."/>
            <person name="Heilman E.R."/>
            <person name="Heiman D.I."/>
            <person name="Howarth C."/>
            <person name="Jen D."/>
            <person name="Larson L."/>
            <person name="Mehta T."/>
            <person name="Neiman D."/>
            <person name="Park D."/>
            <person name="Pearson M."/>
            <person name="Roberts A."/>
            <person name="Saif S."/>
            <person name="Shea T."/>
            <person name="Shenoy N."/>
            <person name="Sisk P."/>
            <person name="Stolte C."/>
            <person name="Sykes S."/>
            <person name="Walk T."/>
            <person name="White J."/>
            <person name="Yandava C."/>
            <person name="Haas B."/>
            <person name="Henn M.R."/>
            <person name="Nusbaum C."/>
            <person name="Birren B."/>
        </authorList>
    </citation>
    <scope>NUCLEOTIDE SEQUENCE [LARGE SCALE GENOMIC DNA]</scope>
</reference>
<gene>
    <name evidence="7" type="ORF">PFDG_01569</name>
</gene>
<keyword evidence="1" id="KW-0479">Metal-binding</keyword>
<feature type="region of interest" description="Disordered" evidence="5">
    <location>
        <begin position="637"/>
        <end position="656"/>
    </location>
</feature>
<dbReference type="OMA" id="DYIITKW"/>
<evidence type="ECO:0000313" key="8">
    <source>
        <dbReference type="Proteomes" id="UP000054282"/>
    </source>
</evidence>
<dbReference type="InterPro" id="IPR013083">
    <property type="entry name" value="Znf_RING/FYVE/PHD"/>
</dbReference>
<dbReference type="GO" id="GO:0016491">
    <property type="term" value="F:oxidoreductase activity"/>
    <property type="evidence" value="ECO:0007669"/>
    <property type="project" value="InterPro"/>
</dbReference>
<dbReference type="OrthoDB" id="406280at2759"/>
<evidence type="ECO:0000256" key="2">
    <source>
        <dbReference type="ARBA" id="ARBA00022771"/>
    </source>
</evidence>
<dbReference type="EMBL" id="DS016210">
    <property type="protein sequence ID" value="KOB85957.1"/>
    <property type="molecule type" value="Genomic_DNA"/>
</dbReference>
<dbReference type="SUPFAM" id="SSF57903">
    <property type="entry name" value="FYVE/PHD zinc finger"/>
    <property type="match status" value="1"/>
</dbReference>
<keyword evidence="2 4" id="KW-0863">Zinc-finger</keyword>
<dbReference type="SUPFAM" id="SSF54373">
    <property type="entry name" value="FAD-linked reductases, C-terminal domain"/>
    <property type="match status" value="1"/>
</dbReference>
<dbReference type="InterPro" id="IPR036188">
    <property type="entry name" value="FAD/NAD-bd_sf"/>
</dbReference>